<keyword evidence="1" id="KW-0812">Transmembrane</keyword>
<dbReference type="RefSeq" id="WP_338294021.1">
    <property type="nucleotide sequence ID" value="NZ_AP027272.1"/>
</dbReference>
<feature type="transmembrane region" description="Helical" evidence="1">
    <location>
        <begin position="57"/>
        <end position="80"/>
    </location>
</feature>
<dbReference type="KEGG" id="pmaw:MACH26_34430"/>
<gene>
    <name evidence="2" type="ORF">MACH26_34430</name>
</gene>
<organism evidence="2 3">
    <name type="scientific">Planctobacterium marinum</name>
    <dbReference type="NCBI Taxonomy" id="1631968"/>
    <lineage>
        <taxon>Bacteria</taxon>
        <taxon>Pseudomonadati</taxon>
        <taxon>Pseudomonadota</taxon>
        <taxon>Gammaproteobacteria</taxon>
        <taxon>Alteromonadales</taxon>
        <taxon>Alteromonadaceae</taxon>
        <taxon>Planctobacterium</taxon>
    </lineage>
</organism>
<evidence type="ECO:0000313" key="2">
    <source>
        <dbReference type="EMBL" id="BDX07922.1"/>
    </source>
</evidence>
<feature type="transmembrane region" description="Helical" evidence="1">
    <location>
        <begin position="203"/>
        <end position="226"/>
    </location>
</feature>
<keyword evidence="3" id="KW-1185">Reference proteome</keyword>
<sequence>MSQIQNVGVWSELLEAVEDFNKRFFITSKTLLTQPQHVLQEISAENPSKEYVPAVKYAFLIMSFYAVSAAFLGINFTTLGPVINNEQQGIDILWQFLDKSIVFLTLLSLLPTAWLVSKLFSASGQSSLNCYKISLYAYSLATIAVLIVVAPVKWLFPELSNEDTLALISYLGIASVVCVGWIYCRCFAVGFWEGTWKTIVSYLWCQVIAIALFAVFSFVVGFYVGYSETINTPETSIEAAKG</sequence>
<dbReference type="AlphaFoldDB" id="A0AA48KT79"/>
<dbReference type="EMBL" id="AP027272">
    <property type="protein sequence ID" value="BDX07922.1"/>
    <property type="molecule type" value="Genomic_DNA"/>
</dbReference>
<feature type="transmembrane region" description="Helical" evidence="1">
    <location>
        <begin position="168"/>
        <end position="191"/>
    </location>
</feature>
<keyword evidence="1" id="KW-1133">Transmembrane helix</keyword>
<protein>
    <recommendedName>
        <fullName evidence="4">Yip1 domain-containing protein</fullName>
    </recommendedName>
</protein>
<feature type="transmembrane region" description="Helical" evidence="1">
    <location>
        <begin position="133"/>
        <end position="156"/>
    </location>
</feature>
<feature type="transmembrane region" description="Helical" evidence="1">
    <location>
        <begin position="100"/>
        <end position="121"/>
    </location>
</feature>
<name>A0AA48KT79_9ALTE</name>
<evidence type="ECO:0000313" key="3">
    <source>
        <dbReference type="Proteomes" id="UP001333710"/>
    </source>
</evidence>
<reference evidence="2" key="1">
    <citation type="submission" date="2023-01" db="EMBL/GenBank/DDBJ databases">
        <title>Complete genome sequence of Planctobacterium marinum strain Dej080120_11.</title>
        <authorList>
            <person name="Ueki S."/>
            <person name="Maruyama F."/>
        </authorList>
    </citation>
    <scope>NUCLEOTIDE SEQUENCE</scope>
    <source>
        <strain evidence="2">Dej080120_11</strain>
    </source>
</reference>
<accession>A0AA48KT79</accession>
<evidence type="ECO:0008006" key="4">
    <source>
        <dbReference type="Google" id="ProtNLM"/>
    </source>
</evidence>
<proteinExistence type="predicted"/>
<keyword evidence="1" id="KW-0472">Membrane</keyword>
<evidence type="ECO:0000256" key="1">
    <source>
        <dbReference type="SAM" id="Phobius"/>
    </source>
</evidence>
<dbReference type="Proteomes" id="UP001333710">
    <property type="component" value="Chromosome"/>
</dbReference>